<dbReference type="SUPFAM" id="SSF52540">
    <property type="entry name" value="P-loop containing nucleoside triphosphate hydrolases"/>
    <property type="match status" value="1"/>
</dbReference>
<dbReference type="PRINTS" id="PR00449">
    <property type="entry name" value="RASTRNSFRMNG"/>
</dbReference>
<evidence type="ECO:0000313" key="4">
    <source>
        <dbReference type="Proteomes" id="UP001526426"/>
    </source>
</evidence>
<organism evidence="3 4">
    <name type="scientific">Spirulina subsalsa FACHB-351</name>
    <dbReference type="NCBI Taxonomy" id="234711"/>
    <lineage>
        <taxon>Bacteria</taxon>
        <taxon>Bacillati</taxon>
        <taxon>Cyanobacteriota</taxon>
        <taxon>Cyanophyceae</taxon>
        <taxon>Spirulinales</taxon>
        <taxon>Spirulinaceae</taxon>
        <taxon>Spirulina</taxon>
    </lineage>
</organism>
<accession>A0ABT3L9L9</accession>
<reference evidence="3 4" key="1">
    <citation type="submission" date="2021-08" db="EMBL/GenBank/DDBJ databases">
        <title>Draft genome sequence of Spirulina subsalsa with high tolerance to salinity and hype-accumulation of phycocyanin.</title>
        <authorList>
            <person name="Pei H."/>
            <person name="Jiang L."/>
        </authorList>
    </citation>
    <scope>NUCLEOTIDE SEQUENCE [LARGE SCALE GENOMIC DNA]</scope>
    <source>
        <strain evidence="3 4">FACHB-351</strain>
    </source>
</reference>
<dbReference type="SMART" id="SM00174">
    <property type="entry name" value="RHO"/>
    <property type="match status" value="1"/>
</dbReference>
<evidence type="ECO:0000313" key="3">
    <source>
        <dbReference type="EMBL" id="MCW6038210.1"/>
    </source>
</evidence>
<dbReference type="Gene3D" id="3.40.50.300">
    <property type="entry name" value="P-loop containing nucleotide triphosphate hydrolases"/>
    <property type="match status" value="1"/>
</dbReference>
<dbReference type="SMART" id="SM00173">
    <property type="entry name" value="RAS"/>
    <property type="match status" value="1"/>
</dbReference>
<dbReference type="NCBIfam" id="TIGR00231">
    <property type="entry name" value="small_GTP"/>
    <property type="match status" value="1"/>
</dbReference>
<dbReference type="EMBL" id="JAIHOM010000117">
    <property type="protein sequence ID" value="MCW6038210.1"/>
    <property type="molecule type" value="Genomic_DNA"/>
</dbReference>
<gene>
    <name evidence="3" type="ORF">K4A83_18310</name>
</gene>
<dbReference type="InterPro" id="IPR005225">
    <property type="entry name" value="Small_GTP-bd"/>
</dbReference>
<dbReference type="PANTHER" id="PTHR47977">
    <property type="entry name" value="RAS-RELATED PROTEIN RAB"/>
    <property type="match status" value="1"/>
</dbReference>
<dbReference type="Pfam" id="PF00071">
    <property type="entry name" value="Ras"/>
    <property type="match status" value="1"/>
</dbReference>
<dbReference type="RefSeq" id="WP_265266111.1">
    <property type="nucleotide sequence ID" value="NZ_JAIHOM010000117.1"/>
</dbReference>
<sequence length="169" mass="18982">MSVVSKKICLLGDFCVGKTSLIRRFVDGQFSDQYLSTVGVKISRKVVLLPEGEHNVELLIWDIEGHTSFRNVARSYLQGAKAAIIVADVKRQDTILNVEKHLDLFFTVNPQGWILVAFNKSDLLNPSQLETLLMQYPFEQAQIVDTYITSAKTGEAVDEMFQCIAEKLA</sequence>
<name>A0ABT3L9L9_9CYAN</name>
<dbReference type="SMART" id="SM00175">
    <property type="entry name" value="RAB"/>
    <property type="match status" value="1"/>
</dbReference>
<proteinExistence type="predicted"/>
<dbReference type="InterPro" id="IPR001806">
    <property type="entry name" value="Small_GTPase"/>
</dbReference>
<evidence type="ECO:0000256" key="1">
    <source>
        <dbReference type="ARBA" id="ARBA00022741"/>
    </source>
</evidence>
<comment type="caution">
    <text evidence="3">The sequence shown here is derived from an EMBL/GenBank/DDBJ whole genome shotgun (WGS) entry which is preliminary data.</text>
</comment>
<dbReference type="InterPro" id="IPR027417">
    <property type="entry name" value="P-loop_NTPase"/>
</dbReference>
<dbReference type="Proteomes" id="UP001526426">
    <property type="component" value="Unassembled WGS sequence"/>
</dbReference>
<dbReference type="PROSITE" id="PS51419">
    <property type="entry name" value="RAB"/>
    <property type="match status" value="1"/>
</dbReference>
<protein>
    <submittedName>
        <fullName evidence="3">GTP-binding protein</fullName>
    </submittedName>
</protein>
<keyword evidence="2" id="KW-0342">GTP-binding</keyword>
<dbReference type="CDD" id="cd00154">
    <property type="entry name" value="Rab"/>
    <property type="match status" value="1"/>
</dbReference>
<keyword evidence="4" id="KW-1185">Reference proteome</keyword>
<evidence type="ECO:0000256" key="2">
    <source>
        <dbReference type="ARBA" id="ARBA00023134"/>
    </source>
</evidence>
<keyword evidence="1" id="KW-0547">Nucleotide-binding</keyword>
<dbReference type="InterPro" id="IPR050227">
    <property type="entry name" value="Rab"/>
</dbReference>